<organism evidence="3">
    <name type="scientific">Laccaria bicolor (strain S238N-H82 / ATCC MYA-4686)</name>
    <name type="common">Bicoloured deceiver</name>
    <name type="synonym">Laccaria laccata var. bicolor</name>
    <dbReference type="NCBI Taxonomy" id="486041"/>
    <lineage>
        <taxon>Eukaryota</taxon>
        <taxon>Fungi</taxon>
        <taxon>Dikarya</taxon>
        <taxon>Basidiomycota</taxon>
        <taxon>Agaricomycotina</taxon>
        <taxon>Agaricomycetes</taxon>
        <taxon>Agaricomycetidae</taxon>
        <taxon>Agaricales</taxon>
        <taxon>Agaricineae</taxon>
        <taxon>Hydnangiaceae</taxon>
        <taxon>Laccaria</taxon>
    </lineage>
</organism>
<proteinExistence type="predicted"/>
<dbReference type="InParanoid" id="B0E1F7"/>
<dbReference type="KEGG" id="lbc:LACBIDRAFT_335124"/>
<dbReference type="HOGENOM" id="CLU_1065839_0_0_1"/>
<protein>
    <submittedName>
        <fullName evidence="2">Predicted protein</fullName>
    </submittedName>
</protein>
<evidence type="ECO:0000313" key="3">
    <source>
        <dbReference type="Proteomes" id="UP000001194"/>
    </source>
</evidence>
<evidence type="ECO:0000313" key="2">
    <source>
        <dbReference type="EMBL" id="EDQ99300.1"/>
    </source>
</evidence>
<dbReference type="AlphaFoldDB" id="B0E1F7"/>
<sequence length="239" mass="26566">MDPKHWKGGKAPVKAAINLPTPPSSDPPLPTHLAPSPLTAPLIIAPLGSPSSMMMSQPDAAWPSWFRDAHTLLSSQSLGMVFMALIEQFVQLEKHTAFAPGTHSGGFKLDNRLPEVHYWISCRQVTEPKISAVKDFEASWWKWWKGLQPDWRVVLEVEGILDSAHQPTLMGNEDWLAVDKYGRNAFFFVMVTLLWWGAAVPGPANGDAHWMAAVRDVGNGVIPVEFQRNRTGIKQKVID</sequence>
<evidence type="ECO:0000256" key="1">
    <source>
        <dbReference type="SAM" id="MobiDB-lite"/>
    </source>
</evidence>
<feature type="region of interest" description="Disordered" evidence="1">
    <location>
        <begin position="1"/>
        <end position="32"/>
    </location>
</feature>
<gene>
    <name evidence="2" type="ORF">LACBIDRAFT_335124</name>
</gene>
<dbReference type="EMBL" id="DS547167">
    <property type="protein sequence ID" value="EDQ99300.1"/>
    <property type="molecule type" value="Genomic_DNA"/>
</dbReference>
<dbReference type="Proteomes" id="UP000001194">
    <property type="component" value="Unassembled WGS sequence"/>
</dbReference>
<accession>B0E1F7</accession>
<dbReference type="GeneID" id="6085667"/>
<keyword evidence="3" id="KW-1185">Reference proteome</keyword>
<feature type="compositionally biased region" description="Pro residues" evidence="1">
    <location>
        <begin position="20"/>
        <end position="30"/>
    </location>
</feature>
<reference evidence="2 3" key="1">
    <citation type="journal article" date="2008" name="Nature">
        <title>The genome of Laccaria bicolor provides insights into mycorrhizal symbiosis.</title>
        <authorList>
            <person name="Martin F."/>
            <person name="Aerts A."/>
            <person name="Ahren D."/>
            <person name="Brun A."/>
            <person name="Danchin E.G.J."/>
            <person name="Duchaussoy F."/>
            <person name="Gibon J."/>
            <person name="Kohler A."/>
            <person name="Lindquist E."/>
            <person name="Pereda V."/>
            <person name="Salamov A."/>
            <person name="Shapiro H.J."/>
            <person name="Wuyts J."/>
            <person name="Blaudez D."/>
            <person name="Buee M."/>
            <person name="Brokstein P."/>
            <person name="Canbaeck B."/>
            <person name="Cohen D."/>
            <person name="Courty P.E."/>
            <person name="Coutinho P.M."/>
            <person name="Delaruelle C."/>
            <person name="Detter J.C."/>
            <person name="Deveau A."/>
            <person name="DiFazio S."/>
            <person name="Duplessis S."/>
            <person name="Fraissinet-Tachet L."/>
            <person name="Lucic E."/>
            <person name="Frey-Klett P."/>
            <person name="Fourrey C."/>
            <person name="Feussner I."/>
            <person name="Gay G."/>
            <person name="Grimwood J."/>
            <person name="Hoegger P.J."/>
            <person name="Jain P."/>
            <person name="Kilaru S."/>
            <person name="Labbe J."/>
            <person name="Lin Y.C."/>
            <person name="Legue V."/>
            <person name="Le Tacon F."/>
            <person name="Marmeisse R."/>
            <person name="Melayah D."/>
            <person name="Montanini B."/>
            <person name="Muratet M."/>
            <person name="Nehls U."/>
            <person name="Niculita-Hirzel H."/>
            <person name="Oudot-Le Secq M.P."/>
            <person name="Peter M."/>
            <person name="Quesneville H."/>
            <person name="Rajashekar B."/>
            <person name="Reich M."/>
            <person name="Rouhier N."/>
            <person name="Schmutz J."/>
            <person name="Yin T."/>
            <person name="Chalot M."/>
            <person name="Henrissat B."/>
            <person name="Kuees U."/>
            <person name="Lucas S."/>
            <person name="Van de Peer Y."/>
            <person name="Podila G.K."/>
            <person name="Polle A."/>
            <person name="Pukkila P.J."/>
            <person name="Richardson P.M."/>
            <person name="Rouze P."/>
            <person name="Sanders I.R."/>
            <person name="Stajich J.E."/>
            <person name="Tunlid A."/>
            <person name="Tuskan G."/>
            <person name="Grigoriev I.V."/>
        </authorList>
    </citation>
    <scope>NUCLEOTIDE SEQUENCE [LARGE SCALE GENOMIC DNA]</scope>
    <source>
        <strain evidence="3">S238N-H82 / ATCC MYA-4686</strain>
    </source>
</reference>
<dbReference type="OrthoDB" id="2803783at2759"/>
<dbReference type="RefSeq" id="XP_001890020.1">
    <property type="nucleotide sequence ID" value="XM_001889985.1"/>
</dbReference>
<name>B0E1F7_LACBS</name>